<dbReference type="InterPro" id="IPR002319">
    <property type="entry name" value="Phenylalanyl-tRNA_Synthase"/>
</dbReference>
<protein>
    <recommendedName>
        <fullName evidence="13">Phenylalanine--tRNA ligase alpha subunit</fullName>
        <ecNumber evidence="13">6.1.1.20</ecNumber>
    </recommendedName>
    <alternativeName>
        <fullName evidence="13">Phenylalanyl-tRNA synthetase alpha subunit</fullName>
        <shortName evidence="13">PheRS</shortName>
    </alternativeName>
</protein>
<feature type="domain" description="Aminoacyl-transfer RNA synthetases class-II family profile" evidence="14">
    <location>
        <begin position="106"/>
        <end position="323"/>
    </location>
</feature>
<comment type="similarity">
    <text evidence="2 13">Belongs to the class-II aminoacyl-tRNA synthetase family. Phe-tRNA synthetase alpha subunit type 1 subfamily.</text>
</comment>
<dbReference type="EMBL" id="MHMY01000009">
    <property type="protein sequence ID" value="OGZ35602.1"/>
    <property type="molecule type" value="Genomic_DNA"/>
</dbReference>
<evidence type="ECO:0000256" key="6">
    <source>
        <dbReference type="ARBA" id="ARBA00022723"/>
    </source>
</evidence>
<evidence type="ECO:0000313" key="16">
    <source>
        <dbReference type="Proteomes" id="UP000176974"/>
    </source>
</evidence>
<keyword evidence="5 13" id="KW-0436">Ligase</keyword>
<accession>A0A1G2FCU6</accession>
<keyword evidence="10 13" id="KW-0648">Protein biosynthesis</keyword>
<evidence type="ECO:0000256" key="10">
    <source>
        <dbReference type="ARBA" id="ARBA00022917"/>
    </source>
</evidence>
<comment type="cofactor">
    <cofactor evidence="13">
        <name>Mg(2+)</name>
        <dbReference type="ChEBI" id="CHEBI:18420"/>
    </cofactor>
    <text evidence="13">Binds 2 magnesium ions per tetramer.</text>
</comment>
<evidence type="ECO:0000256" key="1">
    <source>
        <dbReference type="ARBA" id="ARBA00004496"/>
    </source>
</evidence>
<keyword evidence="6 13" id="KW-0479">Metal-binding</keyword>
<dbReference type="PANTHER" id="PTHR11538">
    <property type="entry name" value="PHENYLALANYL-TRNA SYNTHETASE"/>
    <property type="match status" value="1"/>
</dbReference>
<proteinExistence type="inferred from homology"/>
<evidence type="ECO:0000256" key="3">
    <source>
        <dbReference type="ARBA" id="ARBA00011209"/>
    </source>
</evidence>
<comment type="caution">
    <text evidence="15">The sequence shown here is derived from an EMBL/GenBank/DDBJ whole genome shotgun (WGS) entry which is preliminary data.</text>
</comment>
<dbReference type="GO" id="GO:0005524">
    <property type="term" value="F:ATP binding"/>
    <property type="evidence" value="ECO:0007669"/>
    <property type="project" value="UniProtKB-UniRule"/>
</dbReference>
<name>A0A1G2FCU6_9BACT</name>
<comment type="subunit">
    <text evidence="3 13">Tetramer of two alpha and two beta subunits.</text>
</comment>
<dbReference type="PANTHER" id="PTHR11538:SF41">
    <property type="entry name" value="PHENYLALANINE--TRNA LIGASE, MITOCHONDRIAL"/>
    <property type="match status" value="1"/>
</dbReference>
<dbReference type="Pfam" id="PF01409">
    <property type="entry name" value="tRNA-synt_2d"/>
    <property type="match status" value="1"/>
</dbReference>
<dbReference type="GO" id="GO:0000287">
    <property type="term" value="F:magnesium ion binding"/>
    <property type="evidence" value="ECO:0007669"/>
    <property type="project" value="UniProtKB-UniRule"/>
</dbReference>
<organism evidence="15 16">
    <name type="scientific">Candidatus Portnoybacteria bacterium RIFCSPHIGHO2_01_FULL_40_12b</name>
    <dbReference type="NCBI Taxonomy" id="1801994"/>
    <lineage>
        <taxon>Bacteria</taxon>
        <taxon>Candidatus Portnoyibacteriota</taxon>
    </lineage>
</organism>
<dbReference type="Pfam" id="PF02912">
    <property type="entry name" value="Phe_tRNA-synt_N"/>
    <property type="match status" value="1"/>
</dbReference>
<dbReference type="CDD" id="cd00496">
    <property type="entry name" value="PheRS_alpha_core"/>
    <property type="match status" value="1"/>
</dbReference>
<evidence type="ECO:0000259" key="14">
    <source>
        <dbReference type="PROSITE" id="PS50862"/>
    </source>
</evidence>
<evidence type="ECO:0000256" key="11">
    <source>
        <dbReference type="ARBA" id="ARBA00023146"/>
    </source>
</evidence>
<dbReference type="AlphaFoldDB" id="A0A1G2FCU6"/>
<keyword evidence="9 13" id="KW-0460">Magnesium</keyword>
<dbReference type="InterPro" id="IPR022911">
    <property type="entry name" value="Phe_tRNA_ligase_alpha1_bac"/>
</dbReference>
<gene>
    <name evidence="13" type="primary">pheS</name>
    <name evidence="15" type="ORF">A2815_01955</name>
</gene>
<evidence type="ECO:0000256" key="13">
    <source>
        <dbReference type="HAMAP-Rule" id="MF_00281"/>
    </source>
</evidence>
<dbReference type="InterPro" id="IPR004529">
    <property type="entry name" value="Phe-tRNA-synth_IIc_asu"/>
</dbReference>
<keyword evidence="7 13" id="KW-0547">Nucleotide-binding</keyword>
<sequence>MLNELKQKALKEIQGAKDLKTLEELYRQFLGRKGELTAVLRSLKDLPEKERREKGKLANQIKLELENIFNQKKSEIRNLKSEVQDGWIDITAPGILPALGHFHPITKIRQQAEEIFQSMGFTVAEGPEAETEYYNFDALNTPPEHPARDMTDTFWLKNKKLLLRTHTSPVQIRYMESHNPPLRIIAPGRVFRHEATDASHDVQFYQIEGLMIDKDVSAAHFRGILQEFFKRFFGPEIKIRLRPSYFPFVEPGFEIDIKRGKGDWLELMGAGMVHPNVLKAVKYNPNLWQGFAFGMGLDRLAMIKYKIDDIRLFYSGDLRFLKQF</sequence>
<reference evidence="15 16" key="1">
    <citation type="journal article" date="2016" name="Nat. Commun.">
        <title>Thousands of microbial genomes shed light on interconnected biogeochemical processes in an aquifer system.</title>
        <authorList>
            <person name="Anantharaman K."/>
            <person name="Brown C.T."/>
            <person name="Hug L.A."/>
            <person name="Sharon I."/>
            <person name="Castelle C.J."/>
            <person name="Probst A.J."/>
            <person name="Thomas B.C."/>
            <person name="Singh A."/>
            <person name="Wilkins M.J."/>
            <person name="Karaoz U."/>
            <person name="Brodie E.L."/>
            <person name="Williams K.H."/>
            <person name="Hubbard S.S."/>
            <person name="Banfield J.F."/>
        </authorList>
    </citation>
    <scope>NUCLEOTIDE SEQUENCE [LARGE SCALE GENOMIC DNA]</scope>
</reference>
<dbReference type="HAMAP" id="MF_00281">
    <property type="entry name" value="Phe_tRNA_synth_alpha1"/>
    <property type="match status" value="1"/>
</dbReference>
<evidence type="ECO:0000256" key="4">
    <source>
        <dbReference type="ARBA" id="ARBA00022490"/>
    </source>
</evidence>
<dbReference type="Gene3D" id="3.30.930.10">
    <property type="entry name" value="Bira Bifunctional Protein, Domain 2"/>
    <property type="match status" value="1"/>
</dbReference>
<keyword evidence="4 13" id="KW-0963">Cytoplasm</keyword>
<evidence type="ECO:0000313" key="15">
    <source>
        <dbReference type="EMBL" id="OGZ35602.1"/>
    </source>
</evidence>
<dbReference type="InterPro" id="IPR006195">
    <property type="entry name" value="aa-tRNA-synth_II"/>
</dbReference>
<dbReference type="InterPro" id="IPR004188">
    <property type="entry name" value="Phe-tRNA_ligase_II_N"/>
</dbReference>
<dbReference type="GO" id="GO:0006432">
    <property type="term" value="P:phenylalanyl-tRNA aminoacylation"/>
    <property type="evidence" value="ECO:0007669"/>
    <property type="project" value="UniProtKB-UniRule"/>
</dbReference>
<evidence type="ECO:0000256" key="7">
    <source>
        <dbReference type="ARBA" id="ARBA00022741"/>
    </source>
</evidence>
<comment type="catalytic activity">
    <reaction evidence="12 13">
        <text>tRNA(Phe) + L-phenylalanine + ATP = L-phenylalanyl-tRNA(Phe) + AMP + diphosphate + H(+)</text>
        <dbReference type="Rhea" id="RHEA:19413"/>
        <dbReference type="Rhea" id="RHEA-COMP:9668"/>
        <dbReference type="Rhea" id="RHEA-COMP:9699"/>
        <dbReference type="ChEBI" id="CHEBI:15378"/>
        <dbReference type="ChEBI" id="CHEBI:30616"/>
        <dbReference type="ChEBI" id="CHEBI:33019"/>
        <dbReference type="ChEBI" id="CHEBI:58095"/>
        <dbReference type="ChEBI" id="CHEBI:78442"/>
        <dbReference type="ChEBI" id="CHEBI:78531"/>
        <dbReference type="ChEBI" id="CHEBI:456215"/>
        <dbReference type="EC" id="6.1.1.20"/>
    </reaction>
</comment>
<dbReference type="GO" id="GO:0005737">
    <property type="term" value="C:cytoplasm"/>
    <property type="evidence" value="ECO:0007669"/>
    <property type="project" value="UniProtKB-SubCell"/>
</dbReference>
<dbReference type="GO" id="GO:0000049">
    <property type="term" value="F:tRNA binding"/>
    <property type="evidence" value="ECO:0007669"/>
    <property type="project" value="InterPro"/>
</dbReference>
<evidence type="ECO:0000256" key="8">
    <source>
        <dbReference type="ARBA" id="ARBA00022840"/>
    </source>
</evidence>
<evidence type="ECO:0000256" key="12">
    <source>
        <dbReference type="ARBA" id="ARBA00049255"/>
    </source>
</evidence>
<keyword evidence="11 13" id="KW-0030">Aminoacyl-tRNA synthetase</keyword>
<dbReference type="InterPro" id="IPR045864">
    <property type="entry name" value="aa-tRNA-synth_II/BPL/LPL"/>
</dbReference>
<dbReference type="SUPFAM" id="SSF46589">
    <property type="entry name" value="tRNA-binding arm"/>
    <property type="match status" value="1"/>
</dbReference>
<comment type="subcellular location">
    <subcellularLocation>
        <location evidence="1 13">Cytoplasm</location>
    </subcellularLocation>
</comment>
<dbReference type="Proteomes" id="UP000176974">
    <property type="component" value="Unassembled WGS sequence"/>
</dbReference>
<keyword evidence="8 13" id="KW-0067">ATP-binding</keyword>
<dbReference type="PROSITE" id="PS50862">
    <property type="entry name" value="AA_TRNA_LIGASE_II"/>
    <property type="match status" value="1"/>
</dbReference>
<feature type="binding site" evidence="13">
    <location>
        <position position="250"/>
    </location>
    <ligand>
        <name>Mg(2+)</name>
        <dbReference type="ChEBI" id="CHEBI:18420"/>
        <note>shared with beta subunit</note>
    </ligand>
</feature>
<evidence type="ECO:0000256" key="5">
    <source>
        <dbReference type="ARBA" id="ARBA00022598"/>
    </source>
</evidence>
<dbReference type="SUPFAM" id="SSF55681">
    <property type="entry name" value="Class II aaRS and biotin synthetases"/>
    <property type="match status" value="1"/>
</dbReference>
<dbReference type="InterPro" id="IPR010978">
    <property type="entry name" value="tRNA-bd_arm"/>
</dbReference>
<evidence type="ECO:0000256" key="9">
    <source>
        <dbReference type="ARBA" id="ARBA00022842"/>
    </source>
</evidence>
<dbReference type="NCBIfam" id="TIGR00468">
    <property type="entry name" value="pheS"/>
    <property type="match status" value="1"/>
</dbReference>
<evidence type="ECO:0000256" key="2">
    <source>
        <dbReference type="ARBA" id="ARBA00010207"/>
    </source>
</evidence>
<dbReference type="EC" id="6.1.1.20" evidence="13"/>
<dbReference type="GO" id="GO:0004826">
    <property type="term" value="F:phenylalanine-tRNA ligase activity"/>
    <property type="evidence" value="ECO:0007669"/>
    <property type="project" value="UniProtKB-UniRule"/>
</dbReference>